<evidence type="ECO:0000256" key="34">
    <source>
        <dbReference type="ARBA" id="ARBA00048674"/>
    </source>
</evidence>
<comment type="catalytic activity">
    <reaction evidence="28">
        <text>1,2-di-(9Z-octadecenoyl)-glycerol + H2O = 2-(9Z-octadecenoyl)-glycerol + (9Z)-octadecenoate + H(+)</text>
        <dbReference type="Rhea" id="RHEA:38659"/>
        <dbReference type="ChEBI" id="CHEBI:15377"/>
        <dbReference type="ChEBI" id="CHEBI:15378"/>
        <dbReference type="ChEBI" id="CHEBI:30823"/>
        <dbReference type="ChEBI" id="CHEBI:52323"/>
        <dbReference type="ChEBI" id="CHEBI:73990"/>
    </reaction>
    <physiologicalReaction direction="left-to-right" evidence="28">
        <dbReference type="Rhea" id="RHEA:38660"/>
    </physiologicalReaction>
</comment>
<evidence type="ECO:0000256" key="12">
    <source>
        <dbReference type="ARBA" id="ARBA00015845"/>
    </source>
</evidence>
<evidence type="ECO:0000256" key="23">
    <source>
        <dbReference type="ARBA" id="ARBA00023406"/>
    </source>
</evidence>
<evidence type="ECO:0000256" key="28">
    <source>
        <dbReference type="ARBA" id="ARBA00047458"/>
    </source>
</evidence>
<dbReference type="RefSeq" id="XP_005838230.1">
    <property type="nucleotide sequence ID" value="XM_005838173.1"/>
</dbReference>
<keyword evidence="17" id="KW-0378">Hydrolase</keyword>
<dbReference type="PANTHER" id="PTHR23025">
    <property type="entry name" value="TRIACYLGLYCEROL LIPASE"/>
    <property type="match status" value="1"/>
</dbReference>
<comment type="catalytic activity">
    <reaction evidence="39">
        <text>2-(9Z-octadecenoyl)-glycerol + H2O = glycerol + (9Z)-octadecenoate + H(+)</text>
        <dbReference type="Rhea" id="RHEA:38491"/>
        <dbReference type="ChEBI" id="CHEBI:15377"/>
        <dbReference type="ChEBI" id="CHEBI:15378"/>
        <dbReference type="ChEBI" id="CHEBI:17754"/>
        <dbReference type="ChEBI" id="CHEBI:30823"/>
        <dbReference type="ChEBI" id="CHEBI:73990"/>
    </reaction>
    <physiologicalReaction direction="left-to-right" evidence="39">
        <dbReference type="Rhea" id="RHEA:38492"/>
    </physiologicalReaction>
</comment>
<keyword evidence="14" id="KW-0963">Cytoplasm</keyword>
<dbReference type="InterPro" id="IPR013094">
    <property type="entry name" value="AB_hydrolase_3"/>
</dbReference>
<evidence type="ECO:0000256" key="18">
    <source>
        <dbReference type="ARBA" id="ARBA00022963"/>
    </source>
</evidence>
<evidence type="ECO:0000259" key="44">
    <source>
        <dbReference type="Pfam" id="PF07859"/>
    </source>
</evidence>
<dbReference type="Proteomes" id="UP000011087">
    <property type="component" value="Unassembled WGS sequence"/>
</dbReference>
<comment type="catalytic activity">
    <reaction evidence="27">
        <text>1-(9Z-octadecenoyl)-glycerol + H2O = glycerol + (9Z)-octadecenoate + H(+)</text>
        <dbReference type="Rhea" id="RHEA:38487"/>
        <dbReference type="ChEBI" id="CHEBI:15377"/>
        <dbReference type="ChEBI" id="CHEBI:15378"/>
        <dbReference type="ChEBI" id="CHEBI:17754"/>
        <dbReference type="ChEBI" id="CHEBI:30823"/>
        <dbReference type="ChEBI" id="CHEBI:75342"/>
    </reaction>
    <physiologicalReaction direction="left-to-right" evidence="27">
        <dbReference type="Rhea" id="RHEA:38488"/>
    </physiologicalReaction>
</comment>
<evidence type="ECO:0000256" key="21">
    <source>
        <dbReference type="ARBA" id="ARBA00023166"/>
    </source>
</evidence>
<comment type="pathway">
    <text evidence="7">Glycerolipid metabolism; triacylglycerol degradation.</text>
</comment>
<keyword evidence="18" id="KW-0442">Lipid degradation</keyword>
<dbReference type="SUPFAM" id="SSF53474">
    <property type="entry name" value="alpha/beta-Hydrolases"/>
    <property type="match status" value="1"/>
</dbReference>
<evidence type="ECO:0000256" key="40">
    <source>
        <dbReference type="ARBA" id="ARBA00049519"/>
    </source>
</evidence>
<evidence type="ECO:0000256" key="9">
    <source>
        <dbReference type="ARBA" id="ARBA00010515"/>
    </source>
</evidence>
<dbReference type="PANTHER" id="PTHR23025:SF3">
    <property type="entry name" value="HORMONE-SENSITIVE LIPASE"/>
    <property type="match status" value="1"/>
</dbReference>
<comment type="catalytic activity">
    <reaction evidence="23">
        <text>1-O-hexadecyl-2-acetyl-sn-glycerol + H2O = 1-O-hexadecyl-sn-glycerol + acetate + H(+)</text>
        <dbReference type="Rhea" id="RHEA:38563"/>
        <dbReference type="ChEBI" id="CHEBI:15377"/>
        <dbReference type="ChEBI" id="CHEBI:15378"/>
        <dbReference type="ChEBI" id="CHEBI:30089"/>
        <dbReference type="ChEBI" id="CHEBI:34115"/>
        <dbReference type="ChEBI" id="CHEBI:75936"/>
    </reaction>
    <physiologicalReaction direction="left-to-right" evidence="23">
        <dbReference type="Rhea" id="RHEA:38564"/>
    </physiologicalReaction>
</comment>
<evidence type="ECO:0000256" key="15">
    <source>
        <dbReference type="ARBA" id="ARBA00022548"/>
    </source>
</evidence>
<comment type="catalytic activity">
    <reaction evidence="29">
        <text>2-(5Z,8Z,11Z,14Z-eicosatetraenoyl)-glycerol + H2O = glycerol + (5Z,8Z,11Z,14Z)-eicosatetraenoate + H(+)</text>
        <dbReference type="Rhea" id="RHEA:26132"/>
        <dbReference type="ChEBI" id="CHEBI:15377"/>
        <dbReference type="ChEBI" id="CHEBI:15378"/>
        <dbReference type="ChEBI" id="CHEBI:17754"/>
        <dbReference type="ChEBI" id="CHEBI:32395"/>
        <dbReference type="ChEBI" id="CHEBI:52392"/>
    </reaction>
    <physiologicalReaction direction="left-to-right" evidence="29">
        <dbReference type="Rhea" id="RHEA:26133"/>
    </physiologicalReaction>
</comment>
<evidence type="ECO:0000256" key="2">
    <source>
        <dbReference type="ARBA" id="ARBA00001613"/>
    </source>
</evidence>
<dbReference type="GO" id="GO:0008203">
    <property type="term" value="P:cholesterol metabolic process"/>
    <property type="evidence" value="ECO:0007669"/>
    <property type="project" value="UniProtKB-KW"/>
</dbReference>
<evidence type="ECO:0000256" key="29">
    <source>
        <dbReference type="ARBA" id="ARBA00047476"/>
    </source>
</evidence>
<dbReference type="GO" id="GO:0004771">
    <property type="term" value="F:sterol ester esterase activity"/>
    <property type="evidence" value="ECO:0007669"/>
    <property type="project" value="TreeGrafter"/>
</dbReference>
<sequence>MSLRVCSLQMIWADPETADHRLENTEQLEGKIALARRDPLEKEGPRTGFVDKVCRMVQAGASAVILVNNTDELIAPWKWKNDNFDAELIKVPVVCVRESAGQYFSSGNFCKIRFQHASPPFFENPASIFGAETILELLGNDAEASRVSGEETMDWVIENEDELLIEDLMPLGFNLSSSLQKDIRELKEEMEENLRFFNSSPEQTLKHYKRCCHCFMDALISLQHIDKTIMQIADLAAMHDVADSMGNGFWAQLRVVSCCLKKLRKKTAAITSERESVFFGTRIKSLLYPLESYLKILEILKELLQLTLSFNNPDAETQGGELVATTGSLRTSSSEGRTSLFFTHIPLESAIEKLSDIDLSVLYGDMHGYQYPSRLKHFLRMVLLAAASYSRSYEKHHSDHLLTQLASAYYHGVGFLMKPVKKGRRIAQQYGSADVKFVKSFWNLTELPVAKRFAAVVGANVEVSREIVIDGSRPISMRRAGAEDVFVSIAPTEEECRLFCGEGYVAPLRVKARLISFRCLQGQEVEGRSALGISWGNTKQLKPPSPFLILHFHGGGFIAQSSASHEVYLRDWAKALEAPILSVDYDLAPEHPFPVAVCQAFFAYCWALAHASTLGSTAKSVICVGDSAGGNLAATVAIRALQLGIKPPAGVVMLYPALYLHLTPSPSRILAMMDPLLPLGNLQLCMDAYANRFASIYGKFSAMLHLDPSSRLSEADDPKEDAKIRKWLAILSPLIAPDEILRDFPSCAVMASELDPLLDDSIMFIRRMRNLGRVKDVKLKVAPCLPHGWLNMYFVGDKGSLSSSKEAISWMKQLLSNGLAGQHHEVEVEERRQQEGSPPPPPPPPASSPPAEAADLWVPVEDLPTPNKQPGETAEERKNMEEERSISQFH</sequence>
<evidence type="ECO:0000259" key="43">
    <source>
        <dbReference type="Pfam" id="PF06350"/>
    </source>
</evidence>
<evidence type="ECO:0000256" key="17">
    <source>
        <dbReference type="ARBA" id="ARBA00022801"/>
    </source>
</evidence>
<dbReference type="InterPro" id="IPR046450">
    <property type="entry name" value="PA_dom_sf"/>
</dbReference>
<evidence type="ECO:0000256" key="22">
    <source>
        <dbReference type="ARBA" id="ARBA00023221"/>
    </source>
</evidence>
<evidence type="ECO:0000313" key="47">
    <source>
        <dbReference type="Proteomes" id="UP000011087"/>
    </source>
</evidence>
<feature type="region of interest" description="Disordered" evidence="41">
    <location>
        <begin position="821"/>
        <end position="890"/>
    </location>
</feature>
<dbReference type="EnsemblProtists" id="EKX51250">
    <property type="protein sequence ID" value="EKX51250"/>
    <property type="gene ID" value="GUITHDRAFT_134743"/>
</dbReference>
<evidence type="ECO:0000256" key="7">
    <source>
        <dbReference type="ARBA" id="ARBA00004879"/>
    </source>
</evidence>
<dbReference type="Pfam" id="PF07859">
    <property type="entry name" value="Abhydrolase_3"/>
    <property type="match status" value="1"/>
</dbReference>
<evidence type="ECO:0000256" key="30">
    <source>
        <dbReference type="ARBA" id="ARBA00047653"/>
    </source>
</evidence>
<evidence type="ECO:0000256" key="20">
    <source>
        <dbReference type="ARBA" id="ARBA00023136"/>
    </source>
</evidence>
<evidence type="ECO:0000256" key="24">
    <source>
        <dbReference type="ARBA" id="ARBA00030031"/>
    </source>
</evidence>
<evidence type="ECO:0000256" key="31">
    <source>
        <dbReference type="ARBA" id="ARBA00047674"/>
    </source>
</evidence>
<dbReference type="GeneID" id="17308044"/>
<evidence type="ECO:0000256" key="11">
    <source>
        <dbReference type="ARBA" id="ARBA00013254"/>
    </source>
</evidence>
<evidence type="ECO:0000256" key="16">
    <source>
        <dbReference type="ARBA" id="ARBA00022677"/>
    </source>
</evidence>
<evidence type="ECO:0000256" key="32">
    <source>
        <dbReference type="ARBA" id="ARBA00048386"/>
    </source>
</evidence>
<keyword evidence="20" id="KW-0472">Membrane</keyword>
<dbReference type="PaxDb" id="55529-EKX51250"/>
<comment type="similarity">
    <text evidence="9">Belongs to the 'GDXG' lipolytic enzyme family.</text>
</comment>
<accession>L1JST6</accession>
<evidence type="ECO:0000256" key="8">
    <source>
        <dbReference type="ARBA" id="ARBA00005189"/>
    </source>
</evidence>
<comment type="catalytic activity">
    <reaction evidence="37">
        <text>a monoacylglycerol + H2O = glycerol + a fatty acid + H(+)</text>
        <dbReference type="Rhea" id="RHEA:15245"/>
        <dbReference type="ChEBI" id="CHEBI:15377"/>
        <dbReference type="ChEBI" id="CHEBI:15378"/>
        <dbReference type="ChEBI" id="CHEBI:17408"/>
        <dbReference type="ChEBI" id="CHEBI:17754"/>
        <dbReference type="ChEBI" id="CHEBI:28868"/>
        <dbReference type="EC" id="3.1.1.79"/>
    </reaction>
</comment>
<evidence type="ECO:0000256" key="41">
    <source>
        <dbReference type="SAM" id="MobiDB-lite"/>
    </source>
</evidence>
<dbReference type="UniPathway" id="UPA00256"/>
<proteinExistence type="inferred from homology"/>
<evidence type="ECO:0000256" key="38">
    <source>
        <dbReference type="ARBA" id="ARBA00049372"/>
    </source>
</evidence>
<comment type="catalytic activity">
    <reaction evidence="32">
        <text>1,2,3-tri-(9Z-octadecenoyl)-glycerol + H2O = di-(9Z)-octadecenoylglycerol + (9Z)-octadecenoate + H(+)</text>
        <dbReference type="Rhea" id="RHEA:38575"/>
        <dbReference type="ChEBI" id="CHEBI:15377"/>
        <dbReference type="ChEBI" id="CHEBI:15378"/>
        <dbReference type="ChEBI" id="CHEBI:30823"/>
        <dbReference type="ChEBI" id="CHEBI:53753"/>
        <dbReference type="ChEBI" id="CHEBI:75945"/>
    </reaction>
    <physiologicalReaction direction="left-to-right" evidence="32">
        <dbReference type="Rhea" id="RHEA:38576"/>
    </physiologicalReaction>
</comment>
<comment type="subunit">
    <text evidence="26">Monomer and homodimer. Interacts with CAVIN1 in the adipocyte cytoplasm. Interacts with PLIN5.</text>
</comment>
<evidence type="ECO:0000256" key="14">
    <source>
        <dbReference type="ARBA" id="ARBA00022490"/>
    </source>
</evidence>
<evidence type="ECO:0000256" key="35">
    <source>
        <dbReference type="ARBA" id="ARBA00049053"/>
    </source>
</evidence>
<evidence type="ECO:0000256" key="3">
    <source>
        <dbReference type="ARBA" id="ARBA00004236"/>
    </source>
</evidence>
<dbReference type="OrthoDB" id="408631at2759"/>
<dbReference type="Pfam" id="PF06350">
    <property type="entry name" value="HSL_N"/>
    <property type="match status" value="1"/>
</dbReference>
<dbReference type="SUPFAM" id="SSF52025">
    <property type="entry name" value="PA domain"/>
    <property type="match status" value="1"/>
</dbReference>
<feature type="compositionally biased region" description="Basic and acidic residues" evidence="41">
    <location>
        <begin position="822"/>
        <end position="834"/>
    </location>
</feature>
<keyword evidence="16" id="KW-0551">Lipid droplet</keyword>
<evidence type="ECO:0000256" key="19">
    <source>
        <dbReference type="ARBA" id="ARBA00023098"/>
    </source>
</evidence>
<comment type="subcellular location">
    <subcellularLocation>
        <location evidence="3">Cell membrane</location>
    </subcellularLocation>
    <subcellularLocation>
        <location evidence="6">Cytoplasm</location>
        <location evidence="6">Cytosol</location>
    </subcellularLocation>
    <subcellularLocation>
        <location evidence="5">Lipid droplet</location>
    </subcellularLocation>
    <subcellularLocation>
        <location evidence="4">Membrane</location>
        <location evidence="4">Caveola</location>
    </subcellularLocation>
</comment>
<dbReference type="PROSITE" id="PS01173">
    <property type="entry name" value="LIPASE_GDXG_HIS"/>
    <property type="match status" value="1"/>
</dbReference>
<feature type="compositionally biased region" description="Basic and acidic residues" evidence="41">
    <location>
        <begin position="874"/>
        <end position="890"/>
    </location>
</feature>
<evidence type="ECO:0000256" key="4">
    <source>
        <dbReference type="ARBA" id="ARBA00004345"/>
    </source>
</evidence>
<dbReference type="GO" id="GO:0047372">
    <property type="term" value="F:monoacylglycerol lipase activity"/>
    <property type="evidence" value="ECO:0007669"/>
    <property type="project" value="UniProtKB-EC"/>
</dbReference>
<dbReference type="GO" id="GO:0005901">
    <property type="term" value="C:caveola"/>
    <property type="evidence" value="ECO:0007669"/>
    <property type="project" value="UniProtKB-SubCell"/>
</dbReference>
<dbReference type="InterPro" id="IPR003137">
    <property type="entry name" value="PA_domain"/>
</dbReference>
<keyword evidence="13" id="KW-1003">Cell membrane</keyword>
<organism evidence="45">
    <name type="scientific">Guillardia theta (strain CCMP2712)</name>
    <name type="common">Cryptophyte</name>
    <dbReference type="NCBI Taxonomy" id="905079"/>
    <lineage>
        <taxon>Eukaryota</taxon>
        <taxon>Cryptophyceae</taxon>
        <taxon>Pyrenomonadales</taxon>
        <taxon>Geminigeraceae</taxon>
        <taxon>Guillardia</taxon>
    </lineage>
</organism>
<dbReference type="GO" id="GO:0004806">
    <property type="term" value="F:triacylglycerol lipase activity"/>
    <property type="evidence" value="ECO:0007669"/>
    <property type="project" value="TreeGrafter"/>
</dbReference>
<evidence type="ECO:0000256" key="10">
    <source>
        <dbReference type="ARBA" id="ARBA00013088"/>
    </source>
</evidence>
<reference evidence="45 47" key="1">
    <citation type="journal article" date="2012" name="Nature">
        <title>Algal genomes reveal evolutionary mosaicism and the fate of nucleomorphs.</title>
        <authorList>
            <consortium name="DOE Joint Genome Institute"/>
            <person name="Curtis B.A."/>
            <person name="Tanifuji G."/>
            <person name="Burki F."/>
            <person name="Gruber A."/>
            <person name="Irimia M."/>
            <person name="Maruyama S."/>
            <person name="Arias M.C."/>
            <person name="Ball S.G."/>
            <person name="Gile G.H."/>
            <person name="Hirakawa Y."/>
            <person name="Hopkins J.F."/>
            <person name="Kuo A."/>
            <person name="Rensing S.A."/>
            <person name="Schmutz J."/>
            <person name="Symeonidi A."/>
            <person name="Elias M."/>
            <person name="Eveleigh R.J."/>
            <person name="Herman E.K."/>
            <person name="Klute M.J."/>
            <person name="Nakayama T."/>
            <person name="Obornik M."/>
            <person name="Reyes-Prieto A."/>
            <person name="Armbrust E.V."/>
            <person name="Aves S.J."/>
            <person name="Beiko R.G."/>
            <person name="Coutinho P."/>
            <person name="Dacks J.B."/>
            <person name="Durnford D.G."/>
            <person name="Fast N.M."/>
            <person name="Green B.R."/>
            <person name="Grisdale C.J."/>
            <person name="Hempel F."/>
            <person name="Henrissat B."/>
            <person name="Hoppner M.P."/>
            <person name="Ishida K."/>
            <person name="Kim E."/>
            <person name="Koreny L."/>
            <person name="Kroth P.G."/>
            <person name="Liu Y."/>
            <person name="Malik S.B."/>
            <person name="Maier U.G."/>
            <person name="McRose D."/>
            <person name="Mock T."/>
            <person name="Neilson J.A."/>
            <person name="Onodera N.T."/>
            <person name="Poole A.M."/>
            <person name="Pritham E.J."/>
            <person name="Richards T.A."/>
            <person name="Rocap G."/>
            <person name="Roy S.W."/>
            <person name="Sarai C."/>
            <person name="Schaack S."/>
            <person name="Shirato S."/>
            <person name="Slamovits C.H."/>
            <person name="Spencer D.F."/>
            <person name="Suzuki S."/>
            <person name="Worden A.Z."/>
            <person name="Zauner S."/>
            <person name="Barry K."/>
            <person name="Bell C."/>
            <person name="Bharti A.K."/>
            <person name="Crow J.A."/>
            <person name="Grimwood J."/>
            <person name="Kramer R."/>
            <person name="Lindquist E."/>
            <person name="Lucas S."/>
            <person name="Salamov A."/>
            <person name="McFadden G.I."/>
            <person name="Lane C.E."/>
            <person name="Keeling P.J."/>
            <person name="Gray M.W."/>
            <person name="Grigoriev I.V."/>
            <person name="Archibald J.M."/>
        </authorList>
    </citation>
    <scope>NUCLEOTIDE SEQUENCE</scope>
    <source>
        <strain evidence="45 47">CCMP2712</strain>
    </source>
</reference>
<dbReference type="eggNOG" id="KOG4388">
    <property type="taxonomic scope" value="Eukaryota"/>
</dbReference>
<evidence type="ECO:0000256" key="6">
    <source>
        <dbReference type="ARBA" id="ARBA00004514"/>
    </source>
</evidence>
<dbReference type="Gene3D" id="3.40.50.1820">
    <property type="entry name" value="alpha/beta hydrolase"/>
    <property type="match status" value="1"/>
</dbReference>
<comment type="catalytic activity">
    <reaction evidence="40">
        <text>1,2-di-(9Z-octadecenoyl)-sn-glycerol + H2O = (9Z-octadecenoyl)-glycerol + (9Z)-octadecenoate + H(+)</text>
        <dbReference type="Rhea" id="RHEA:39935"/>
        <dbReference type="ChEBI" id="CHEBI:15377"/>
        <dbReference type="ChEBI" id="CHEBI:15378"/>
        <dbReference type="ChEBI" id="CHEBI:30823"/>
        <dbReference type="ChEBI" id="CHEBI:52333"/>
        <dbReference type="ChEBI" id="CHEBI:75937"/>
    </reaction>
    <physiologicalReaction direction="left-to-right" evidence="40">
        <dbReference type="Rhea" id="RHEA:39936"/>
    </physiologicalReaction>
</comment>
<comment type="catalytic activity">
    <reaction evidence="34">
        <text>1,2-di-(9Z-octadecenoyl)-glycerol + H2O = (9Z-octadecenoyl)-glycerol + (9Z)-octadecenoate + H(+)</text>
        <dbReference type="Rhea" id="RHEA:38455"/>
        <dbReference type="ChEBI" id="CHEBI:15377"/>
        <dbReference type="ChEBI" id="CHEBI:15378"/>
        <dbReference type="ChEBI" id="CHEBI:30823"/>
        <dbReference type="ChEBI" id="CHEBI:52323"/>
        <dbReference type="ChEBI" id="CHEBI:75937"/>
    </reaction>
    <physiologicalReaction direction="left-to-right" evidence="34">
        <dbReference type="Rhea" id="RHEA:38456"/>
    </physiologicalReaction>
</comment>
<comment type="catalytic activity">
    <reaction evidence="1">
        <text>a triacylglycerol + H2O = a diacylglycerol + a fatty acid + H(+)</text>
        <dbReference type="Rhea" id="RHEA:12044"/>
        <dbReference type="ChEBI" id="CHEBI:15377"/>
        <dbReference type="ChEBI" id="CHEBI:15378"/>
        <dbReference type="ChEBI" id="CHEBI:17855"/>
        <dbReference type="ChEBI" id="CHEBI:18035"/>
        <dbReference type="ChEBI" id="CHEBI:28868"/>
        <dbReference type="EC" id="3.1.1.79"/>
    </reaction>
</comment>
<dbReference type="AlphaFoldDB" id="L1JST6"/>
<keyword evidence="19" id="KW-0443">Lipid metabolism</keyword>
<dbReference type="Pfam" id="PF02225">
    <property type="entry name" value="PA"/>
    <property type="match status" value="1"/>
</dbReference>
<comment type="catalytic activity">
    <reaction evidence="35">
        <text>all-trans-retinyl hexadecanoate + H2O = all-trans-retinol + hexadecanoate + H(+)</text>
        <dbReference type="Rhea" id="RHEA:13933"/>
        <dbReference type="ChEBI" id="CHEBI:7896"/>
        <dbReference type="ChEBI" id="CHEBI:15377"/>
        <dbReference type="ChEBI" id="CHEBI:15378"/>
        <dbReference type="ChEBI" id="CHEBI:17336"/>
        <dbReference type="ChEBI" id="CHEBI:17616"/>
    </reaction>
    <physiologicalReaction direction="left-to-right" evidence="35">
        <dbReference type="Rhea" id="RHEA:13934"/>
    </physiologicalReaction>
</comment>
<keyword evidence="22" id="KW-0753">Steroid metabolism</keyword>
<dbReference type="OMA" id="SKCINAY"/>
<comment type="catalytic activity">
    <reaction evidence="31">
        <text>a diacylglycerol + H2O = a monoacylglycerol + a fatty acid + H(+)</text>
        <dbReference type="Rhea" id="RHEA:32731"/>
        <dbReference type="ChEBI" id="CHEBI:15377"/>
        <dbReference type="ChEBI" id="CHEBI:15378"/>
        <dbReference type="ChEBI" id="CHEBI:17408"/>
        <dbReference type="ChEBI" id="CHEBI:18035"/>
        <dbReference type="ChEBI" id="CHEBI:28868"/>
        <dbReference type="EC" id="3.1.1.79"/>
    </reaction>
</comment>
<keyword evidence="21" id="KW-1207">Sterol metabolism</keyword>
<dbReference type="InterPro" id="IPR010468">
    <property type="entry name" value="HSL_N"/>
</dbReference>
<dbReference type="EMBL" id="JH992976">
    <property type="protein sequence ID" value="EKX51250.1"/>
    <property type="molecule type" value="Genomic_DNA"/>
</dbReference>
<evidence type="ECO:0000256" key="33">
    <source>
        <dbReference type="ARBA" id="ARBA00048657"/>
    </source>
</evidence>
<evidence type="ECO:0000313" key="46">
    <source>
        <dbReference type="EnsemblProtists" id="EKX51250"/>
    </source>
</evidence>
<evidence type="ECO:0000259" key="42">
    <source>
        <dbReference type="Pfam" id="PF02225"/>
    </source>
</evidence>
<evidence type="ECO:0000256" key="26">
    <source>
        <dbReference type="ARBA" id="ARBA00046695"/>
    </source>
</evidence>
<dbReference type="GO" id="GO:0005811">
    <property type="term" value="C:lipid droplet"/>
    <property type="evidence" value="ECO:0007669"/>
    <property type="project" value="UniProtKB-SubCell"/>
</dbReference>
<dbReference type="HOGENOM" id="CLU_324518_0_0_1"/>
<feature type="domain" description="Alpha/beta hydrolase fold-3" evidence="44">
    <location>
        <begin position="549"/>
        <end position="790"/>
    </location>
</feature>
<evidence type="ECO:0000256" key="5">
    <source>
        <dbReference type="ARBA" id="ARBA00004502"/>
    </source>
</evidence>
<evidence type="ECO:0000313" key="45">
    <source>
        <dbReference type="EMBL" id="EKX51250.1"/>
    </source>
</evidence>
<dbReference type="GO" id="GO:0019433">
    <property type="term" value="P:triglyceride catabolic process"/>
    <property type="evidence" value="ECO:0007669"/>
    <property type="project" value="UniProtKB-UniPathway"/>
</dbReference>
<name>L1JST6_GUITC</name>
<dbReference type="STRING" id="905079.L1JST6"/>
<reference evidence="47" key="2">
    <citation type="submission" date="2012-11" db="EMBL/GenBank/DDBJ databases">
        <authorList>
            <person name="Kuo A."/>
            <person name="Curtis B.A."/>
            <person name="Tanifuji G."/>
            <person name="Burki F."/>
            <person name="Gruber A."/>
            <person name="Irimia M."/>
            <person name="Maruyama S."/>
            <person name="Arias M.C."/>
            <person name="Ball S.G."/>
            <person name="Gile G.H."/>
            <person name="Hirakawa Y."/>
            <person name="Hopkins J.F."/>
            <person name="Rensing S.A."/>
            <person name="Schmutz J."/>
            <person name="Symeonidi A."/>
            <person name="Elias M."/>
            <person name="Eveleigh R.J."/>
            <person name="Herman E.K."/>
            <person name="Klute M.J."/>
            <person name="Nakayama T."/>
            <person name="Obornik M."/>
            <person name="Reyes-Prieto A."/>
            <person name="Armbrust E.V."/>
            <person name="Aves S.J."/>
            <person name="Beiko R.G."/>
            <person name="Coutinho P."/>
            <person name="Dacks J.B."/>
            <person name="Durnford D.G."/>
            <person name="Fast N.M."/>
            <person name="Green B.R."/>
            <person name="Grisdale C."/>
            <person name="Hempe F."/>
            <person name="Henrissat B."/>
            <person name="Hoppner M.P."/>
            <person name="Ishida K.-I."/>
            <person name="Kim E."/>
            <person name="Koreny L."/>
            <person name="Kroth P.G."/>
            <person name="Liu Y."/>
            <person name="Malik S.-B."/>
            <person name="Maier U.G."/>
            <person name="McRose D."/>
            <person name="Mock T."/>
            <person name="Neilson J.A."/>
            <person name="Onodera N.T."/>
            <person name="Poole A.M."/>
            <person name="Pritham E.J."/>
            <person name="Richards T.A."/>
            <person name="Rocap G."/>
            <person name="Roy S.W."/>
            <person name="Sarai C."/>
            <person name="Schaack S."/>
            <person name="Shirato S."/>
            <person name="Slamovits C.H."/>
            <person name="Spencer D.F."/>
            <person name="Suzuki S."/>
            <person name="Worden A.Z."/>
            <person name="Zauner S."/>
            <person name="Barry K."/>
            <person name="Bell C."/>
            <person name="Bharti A.K."/>
            <person name="Crow J.A."/>
            <person name="Grimwood J."/>
            <person name="Kramer R."/>
            <person name="Lindquist E."/>
            <person name="Lucas S."/>
            <person name="Salamov A."/>
            <person name="McFadden G.I."/>
            <person name="Lane C.E."/>
            <person name="Keeling P.J."/>
            <person name="Gray M.W."/>
            <person name="Grigoriev I.V."/>
            <person name="Archibald J.M."/>
        </authorList>
    </citation>
    <scope>NUCLEOTIDE SEQUENCE</scope>
    <source>
        <strain evidence="47">CCMP2712</strain>
    </source>
</reference>
<evidence type="ECO:0000256" key="36">
    <source>
        <dbReference type="ARBA" id="ARBA00049143"/>
    </source>
</evidence>
<evidence type="ECO:0000256" key="27">
    <source>
        <dbReference type="ARBA" id="ARBA00047438"/>
    </source>
</evidence>
<feature type="domain" description="Hormone-sensitive lipase N-terminal" evidence="43">
    <location>
        <begin position="184"/>
        <end position="523"/>
    </location>
</feature>
<protein>
    <recommendedName>
        <fullName evidence="12">Hormone-sensitive lipase</fullName>
        <ecNumber evidence="11">3.1.1.23</ecNumber>
        <ecNumber evidence="10">3.1.1.79</ecNumber>
    </recommendedName>
    <alternativeName>
        <fullName evidence="25">Monoacylglycerol lipase LIPE</fullName>
    </alternativeName>
    <alternativeName>
        <fullName evidence="24">Retinyl ester hydrolase</fullName>
    </alternativeName>
</protein>
<dbReference type="GO" id="GO:0005829">
    <property type="term" value="C:cytosol"/>
    <property type="evidence" value="ECO:0007669"/>
    <property type="project" value="UniProtKB-SubCell"/>
</dbReference>
<dbReference type="InterPro" id="IPR002168">
    <property type="entry name" value="Lipase_GDXG_HIS_AS"/>
</dbReference>
<feature type="compositionally biased region" description="Pro residues" evidence="41">
    <location>
        <begin position="837"/>
        <end position="848"/>
    </location>
</feature>
<evidence type="ECO:0000256" key="13">
    <source>
        <dbReference type="ARBA" id="ARBA00022475"/>
    </source>
</evidence>
<gene>
    <name evidence="45" type="ORF">GUITHDRAFT_134743</name>
</gene>
<comment type="catalytic activity">
    <reaction evidence="2">
        <text>Hydrolyzes glycerol monoesters of long-chain fatty acids.</text>
        <dbReference type="EC" id="3.1.1.23"/>
    </reaction>
</comment>
<evidence type="ECO:0000256" key="39">
    <source>
        <dbReference type="ARBA" id="ARBA00049461"/>
    </source>
</evidence>
<dbReference type="InterPro" id="IPR029058">
    <property type="entry name" value="AB_hydrolase_fold"/>
</dbReference>
<keyword evidence="47" id="KW-1185">Reference proteome</keyword>
<evidence type="ECO:0000256" key="37">
    <source>
        <dbReference type="ARBA" id="ARBA00049208"/>
    </source>
</evidence>
<dbReference type="KEGG" id="gtt:GUITHDRAFT_134743"/>
<comment type="catalytic activity">
    <reaction evidence="30">
        <text>cholesteryl (9Z-octadecenoate) + H2O = cholesterol + (9Z)-octadecenoate + H(+)</text>
        <dbReference type="Rhea" id="RHEA:33875"/>
        <dbReference type="ChEBI" id="CHEBI:15377"/>
        <dbReference type="ChEBI" id="CHEBI:15378"/>
        <dbReference type="ChEBI" id="CHEBI:16113"/>
        <dbReference type="ChEBI" id="CHEBI:30823"/>
        <dbReference type="ChEBI" id="CHEBI:46898"/>
    </reaction>
    <physiologicalReaction direction="left-to-right" evidence="30">
        <dbReference type="Rhea" id="RHEA:33876"/>
    </physiologicalReaction>
</comment>
<keyword evidence="15" id="KW-0153">Cholesterol metabolism</keyword>
<dbReference type="EC" id="3.1.1.23" evidence="11"/>
<reference evidence="46" key="3">
    <citation type="submission" date="2015-06" db="UniProtKB">
        <authorList>
            <consortium name="EnsemblProtists"/>
        </authorList>
    </citation>
    <scope>IDENTIFICATION</scope>
</reference>
<comment type="pathway">
    <text evidence="8">Lipid metabolism.</text>
</comment>
<comment type="catalytic activity">
    <reaction evidence="36">
        <text>2,3-di-(9Z)-octadecenoyl-sn-glycerol + H2O = 2-(9Z-octadecenoyl)-glycerol + (9Z)-octadecenoate + H(+)</text>
        <dbReference type="Rhea" id="RHEA:38383"/>
        <dbReference type="ChEBI" id="CHEBI:15377"/>
        <dbReference type="ChEBI" id="CHEBI:15378"/>
        <dbReference type="ChEBI" id="CHEBI:30823"/>
        <dbReference type="ChEBI" id="CHEBI:73990"/>
        <dbReference type="ChEBI" id="CHEBI:75824"/>
    </reaction>
    <physiologicalReaction direction="left-to-right" evidence="36">
        <dbReference type="Rhea" id="RHEA:38384"/>
    </physiologicalReaction>
</comment>
<dbReference type="EC" id="3.1.1.79" evidence="10"/>
<comment type="catalytic activity">
    <reaction evidence="38">
        <text>1,3-di-(9Z-octadecenoyl)-glycerol + H2O = 1-(9Z-octadecenoyl)-glycerol + (9Z)-octadecenoate + H(+)</text>
        <dbReference type="Rhea" id="RHEA:39939"/>
        <dbReference type="ChEBI" id="CHEBI:15377"/>
        <dbReference type="ChEBI" id="CHEBI:15378"/>
        <dbReference type="ChEBI" id="CHEBI:30823"/>
        <dbReference type="ChEBI" id="CHEBI:75342"/>
        <dbReference type="ChEBI" id="CHEBI:75735"/>
    </reaction>
    <physiologicalReaction direction="left-to-right" evidence="38">
        <dbReference type="Rhea" id="RHEA:39940"/>
    </physiologicalReaction>
</comment>
<dbReference type="Gene3D" id="3.50.30.30">
    <property type="match status" value="1"/>
</dbReference>
<evidence type="ECO:0000256" key="25">
    <source>
        <dbReference type="ARBA" id="ARBA00031112"/>
    </source>
</evidence>
<comment type="catalytic activity">
    <reaction evidence="33">
        <text>1,2-di-(9Z-octadecenoyl)-glycerol + (9Z)-octadecenoate + H(+) = 1,2,3-tri-(9Z-octadecenoyl)-glycerol + H2O</text>
        <dbReference type="Rhea" id="RHEA:38379"/>
        <dbReference type="ChEBI" id="CHEBI:15377"/>
        <dbReference type="ChEBI" id="CHEBI:15378"/>
        <dbReference type="ChEBI" id="CHEBI:30823"/>
        <dbReference type="ChEBI" id="CHEBI:52323"/>
        <dbReference type="ChEBI" id="CHEBI:53753"/>
    </reaction>
    <physiologicalReaction direction="right-to-left" evidence="33">
        <dbReference type="Rhea" id="RHEA:38381"/>
    </physiologicalReaction>
</comment>
<evidence type="ECO:0000256" key="1">
    <source>
        <dbReference type="ARBA" id="ARBA00000803"/>
    </source>
</evidence>
<feature type="domain" description="PA" evidence="42">
    <location>
        <begin position="23"/>
        <end position="102"/>
    </location>
</feature>
<dbReference type="SMR" id="L1JST6"/>